<reference evidence="1 2" key="1">
    <citation type="submission" date="2013-06" db="EMBL/GenBank/DDBJ databases">
        <title>The Genome Sequence of Acinetobacter rudis CIP 110305.</title>
        <authorList>
            <consortium name="The Broad Institute Genome Sequencing Platform"/>
            <consortium name="The Broad Institute Genome Sequencing Center for Infectious Disease"/>
            <person name="Cerqueira G."/>
            <person name="Feldgarden M."/>
            <person name="Courvalin P."/>
            <person name="Perichon B."/>
            <person name="Grillot-Courvalin C."/>
            <person name="Clermont D."/>
            <person name="Rocha E."/>
            <person name="Yoon E.-J."/>
            <person name="Nemec A."/>
            <person name="Young S.K."/>
            <person name="Zeng Q."/>
            <person name="Gargeya S."/>
            <person name="Fitzgerald M."/>
            <person name="Abouelleil A."/>
            <person name="Alvarado L."/>
            <person name="Berlin A.M."/>
            <person name="Chapman S.B."/>
            <person name="Dewar J."/>
            <person name="Goldberg J."/>
            <person name="Griggs A."/>
            <person name="Gujja S."/>
            <person name="Hansen M."/>
            <person name="Howarth C."/>
            <person name="Imamovic A."/>
            <person name="Larimer J."/>
            <person name="McCowan C."/>
            <person name="Murphy C."/>
            <person name="Pearson M."/>
            <person name="Priest M."/>
            <person name="Roberts A."/>
            <person name="Saif S."/>
            <person name="Shea T."/>
            <person name="Sykes S."/>
            <person name="Wortman J."/>
            <person name="Nusbaum C."/>
            <person name="Birren B."/>
        </authorList>
    </citation>
    <scope>NUCLEOTIDE SEQUENCE [LARGE SCALE GENOMIC DNA]</scope>
    <source>
        <strain evidence="1 2">CIP 110305</strain>
    </source>
</reference>
<evidence type="ECO:0000313" key="2">
    <source>
        <dbReference type="Proteomes" id="UP000014568"/>
    </source>
</evidence>
<dbReference type="Proteomes" id="UP000014568">
    <property type="component" value="Unassembled WGS sequence"/>
</dbReference>
<dbReference type="HOGENOM" id="CLU_107028_0_0_6"/>
<dbReference type="EMBL" id="ATGI01000038">
    <property type="protein sequence ID" value="EPF70221.1"/>
    <property type="molecule type" value="Genomic_DNA"/>
</dbReference>
<proteinExistence type="predicted"/>
<comment type="caution">
    <text evidence="1">The sequence shown here is derived from an EMBL/GenBank/DDBJ whole genome shotgun (WGS) entry which is preliminary data.</text>
</comment>
<evidence type="ECO:0008006" key="3">
    <source>
        <dbReference type="Google" id="ProtNLM"/>
    </source>
</evidence>
<keyword evidence="2" id="KW-1185">Reference proteome</keyword>
<sequence>MRIFHRKICSNIVVFGSTLLLLVGCRQKQELDPLQVVNDGSSKVDFAKLAHKDVDAVTLADVISQSNVPHNTHLPFKNNERTVSALQLEYVGRYQTSMSCEQALINCENGQVQYILNLLPDGTSHRMLVQSGRVYARHQGMVQSYRQDLWSLDEDHHEIVVHLREGPDIFYKIDQHNNLMMDLEKTIYHDAKSQRFFGSSYPVPTYAYVLVRNTHEPKAHVKTHD</sequence>
<dbReference type="RefSeq" id="WP_016657607.1">
    <property type="nucleotide sequence ID" value="NZ_KE340355.1"/>
</dbReference>
<dbReference type="PROSITE" id="PS51257">
    <property type="entry name" value="PROKAR_LIPOPROTEIN"/>
    <property type="match status" value="1"/>
</dbReference>
<organism evidence="1 2">
    <name type="scientific">Acinetobacter rudis CIP 110305</name>
    <dbReference type="NCBI Taxonomy" id="421052"/>
    <lineage>
        <taxon>Bacteria</taxon>
        <taxon>Pseudomonadati</taxon>
        <taxon>Pseudomonadota</taxon>
        <taxon>Gammaproteobacteria</taxon>
        <taxon>Moraxellales</taxon>
        <taxon>Moraxellaceae</taxon>
        <taxon>Acinetobacter</taxon>
    </lineage>
</organism>
<dbReference type="OrthoDB" id="6717149at2"/>
<dbReference type="AlphaFoldDB" id="S3NU97"/>
<gene>
    <name evidence="1" type="ORF">F945_03240</name>
</gene>
<accession>S3NU97</accession>
<name>S3NU97_9GAMM</name>
<dbReference type="eggNOG" id="ENOG503296X">
    <property type="taxonomic scope" value="Bacteria"/>
</dbReference>
<dbReference type="PATRIC" id="fig|421052.3.peg.3174"/>
<protein>
    <recommendedName>
        <fullName evidence="3">Lipoprotein</fullName>
    </recommendedName>
</protein>
<evidence type="ECO:0000313" key="1">
    <source>
        <dbReference type="EMBL" id="EPF70221.1"/>
    </source>
</evidence>